<accession>A0A0A9F376</accession>
<reference evidence="1" key="1">
    <citation type="submission" date="2014-09" db="EMBL/GenBank/DDBJ databases">
        <authorList>
            <person name="Magalhaes I.L.F."/>
            <person name="Oliveira U."/>
            <person name="Santos F.R."/>
            <person name="Vidigal T.H.D.A."/>
            <person name="Brescovit A.D."/>
            <person name="Santos A.J."/>
        </authorList>
    </citation>
    <scope>NUCLEOTIDE SEQUENCE</scope>
    <source>
        <tissue evidence="1">Shoot tissue taken approximately 20 cm above the soil surface</tissue>
    </source>
</reference>
<organism evidence="1">
    <name type="scientific">Arundo donax</name>
    <name type="common">Giant reed</name>
    <name type="synonym">Donax arundinaceus</name>
    <dbReference type="NCBI Taxonomy" id="35708"/>
    <lineage>
        <taxon>Eukaryota</taxon>
        <taxon>Viridiplantae</taxon>
        <taxon>Streptophyta</taxon>
        <taxon>Embryophyta</taxon>
        <taxon>Tracheophyta</taxon>
        <taxon>Spermatophyta</taxon>
        <taxon>Magnoliopsida</taxon>
        <taxon>Liliopsida</taxon>
        <taxon>Poales</taxon>
        <taxon>Poaceae</taxon>
        <taxon>PACMAD clade</taxon>
        <taxon>Arundinoideae</taxon>
        <taxon>Arundineae</taxon>
        <taxon>Arundo</taxon>
    </lineage>
</organism>
<dbReference type="EMBL" id="GBRH01190411">
    <property type="protein sequence ID" value="JAE07485.1"/>
    <property type="molecule type" value="Transcribed_RNA"/>
</dbReference>
<reference evidence="1" key="2">
    <citation type="journal article" date="2015" name="Data Brief">
        <title>Shoot transcriptome of the giant reed, Arundo donax.</title>
        <authorList>
            <person name="Barrero R.A."/>
            <person name="Guerrero F.D."/>
            <person name="Moolhuijzen P."/>
            <person name="Goolsby J.A."/>
            <person name="Tidwell J."/>
            <person name="Bellgard S.E."/>
            <person name="Bellgard M.I."/>
        </authorList>
    </citation>
    <scope>NUCLEOTIDE SEQUENCE</scope>
    <source>
        <tissue evidence="1">Shoot tissue taken approximately 20 cm above the soil surface</tissue>
    </source>
</reference>
<protein>
    <submittedName>
        <fullName evidence="1">Uncharacterized protein</fullName>
    </submittedName>
</protein>
<evidence type="ECO:0000313" key="1">
    <source>
        <dbReference type="EMBL" id="JAE07485.1"/>
    </source>
</evidence>
<dbReference type="AlphaFoldDB" id="A0A0A9F376"/>
<name>A0A0A9F376_ARUDO</name>
<sequence length="48" mass="6028">MMTFHSMGVDQAFLTCPWALHICRQQHSYRKRQKWEQRQVMILYRHYS</sequence>
<proteinExistence type="predicted"/>